<proteinExistence type="predicted"/>
<evidence type="ECO:0000313" key="2">
    <source>
        <dbReference type="EMBL" id="GJC86439.1"/>
    </source>
</evidence>
<dbReference type="PANTHER" id="PTHR24148:SF64">
    <property type="entry name" value="HETEROKARYON INCOMPATIBILITY DOMAIN-CONTAINING PROTEIN"/>
    <property type="match status" value="1"/>
</dbReference>
<gene>
    <name evidence="2" type="ORF">ColLi_09277</name>
</gene>
<feature type="domain" description="Heterokaryon incompatibility" evidence="1">
    <location>
        <begin position="23"/>
        <end position="122"/>
    </location>
</feature>
<protein>
    <recommendedName>
        <fullName evidence="1">Heterokaryon incompatibility domain-containing protein</fullName>
    </recommendedName>
</protein>
<keyword evidence="3" id="KW-1185">Reference proteome</keyword>
<dbReference type="EMBL" id="BPPX01000021">
    <property type="protein sequence ID" value="GJC86439.1"/>
    <property type="molecule type" value="Genomic_DNA"/>
</dbReference>
<sequence>MHSPDDGHLLYSQVFPIASAPSYRALSYTSGQAPGKPDHHGFTTSFQLYEGQTVPYNLKSALNRLARLNLEGDDKTGWYLIDYIRIAQDNVRGRGKQVGNMHCIYQQAEGVDIWLGLADDKEAS</sequence>
<dbReference type="Proteomes" id="UP001055172">
    <property type="component" value="Unassembled WGS sequence"/>
</dbReference>
<accession>A0AA37LVM4</accession>
<dbReference type="InterPro" id="IPR010730">
    <property type="entry name" value="HET"/>
</dbReference>
<dbReference type="Pfam" id="PF06985">
    <property type="entry name" value="HET"/>
    <property type="match status" value="1"/>
</dbReference>
<dbReference type="InterPro" id="IPR052895">
    <property type="entry name" value="HetReg/Transcr_Mod"/>
</dbReference>
<organism evidence="2 3">
    <name type="scientific">Colletotrichum liriopes</name>
    <dbReference type="NCBI Taxonomy" id="708192"/>
    <lineage>
        <taxon>Eukaryota</taxon>
        <taxon>Fungi</taxon>
        <taxon>Dikarya</taxon>
        <taxon>Ascomycota</taxon>
        <taxon>Pezizomycotina</taxon>
        <taxon>Sordariomycetes</taxon>
        <taxon>Hypocreomycetidae</taxon>
        <taxon>Glomerellales</taxon>
        <taxon>Glomerellaceae</taxon>
        <taxon>Colletotrichum</taxon>
        <taxon>Colletotrichum spaethianum species complex</taxon>
    </lineage>
</organism>
<name>A0AA37LVM4_9PEZI</name>
<evidence type="ECO:0000259" key="1">
    <source>
        <dbReference type="Pfam" id="PF06985"/>
    </source>
</evidence>
<comment type="caution">
    <text evidence="2">The sequence shown here is derived from an EMBL/GenBank/DDBJ whole genome shotgun (WGS) entry which is preliminary data.</text>
</comment>
<reference evidence="2 3" key="1">
    <citation type="submission" date="2021-07" db="EMBL/GenBank/DDBJ databases">
        <title>Genome data of Colletotrichum spaethianum.</title>
        <authorList>
            <person name="Utami Y.D."/>
            <person name="Hiruma K."/>
        </authorList>
    </citation>
    <scope>NUCLEOTIDE SEQUENCE [LARGE SCALE GENOMIC DNA]</scope>
    <source>
        <strain evidence="2 3">MAFF 242679</strain>
    </source>
</reference>
<dbReference type="PANTHER" id="PTHR24148">
    <property type="entry name" value="ANKYRIN REPEAT DOMAIN-CONTAINING PROTEIN 39 HOMOLOG-RELATED"/>
    <property type="match status" value="1"/>
</dbReference>
<dbReference type="AlphaFoldDB" id="A0AA37LVM4"/>
<evidence type="ECO:0000313" key="3">
    <source>
        <dbReference type="Proteomes" id="UP001055172"/>
    </source>
</evidence>